<sequence>MYLGKIPRPAFGIRIPEIVVPAILKSFKRLNIAGTLMLSFNRETAPKKYIDSLDIKHFYLGHTGTSINEYINSARNHSKEFSIPIEIEADHVSIMGSVERALKRIAGVTIEEGLSNAEVNESLNYIEEEFREVSKAGGVDFVTIDTCELVDTKVELMSNEEIISRYENEFDSDYRKSLENRFLRRFVFVSDDREVFIKFNKIDIARLALKYSKSIEYAERIIDIIKKYNVDGFGIEIALDEFPIISSVKDVLFYSMELQNRGIYIDFLAPNIGFKKREDYSGDPHLLYEHVKNIYTILSSLGIYISIHSGSGAHPYSDKGRGIWEIMRKATNGFIKYKMSGVLIQLLLELLYQFPQGSKARKLYEEIYDSVLEHIYHVVKAKGGIYSPELERLLKSYEEAIERDPSYRRSPRADIFRHYFYIFQTLRDDKGYRILREKLIDLYNTDAEIRKRYEAEVYSLIERFSKALNFIDNINRYKVLTL</sequence>
<dbReference type="Pfam" id="PF16257">
    <property type="entry name" value="UxaE"/>
    <property type="match status" value="1"/>
</dbReference>
<gene>
    <name evidence="1" type="ORF">ENM84_06260</name>
</gene>
<reference evidence="1" key="1">
    <citation type="journal article" date="2020" name="mSystems">
        <title>Genome- and Community-Level Interaction Insights into Carbon Utilization and Element Cycling Functions of Hydrothermarchaeota in Hydrothermal Sediment.</title>
        <authorList>
            <person name="Zhou Z."/>
            <person name="Liu Y."/>
            <person name="Xu W."/>
            <person name="Pan J."/>
            <person name="Luo Z.H."/>
            <person name="Li M."/>
        </authorList>
    </citation>
    <scope>NUCLEOTIDE SEQUENCE [LARGE SCALE GENOMIC DNA]</scope>
    <source>
        <strain evidence="1">SpSt-1121</strain>
    </source>
</reference>
<evidence type="ECO:0000313" key="1">
    <source>
        <dbReference type="EMBL" id="HHP82248.1"/>
    </source>
</evidence>
<dbReference type="GO" id="GO:0016853">
    <property type="term" value="F:isomerase activity"/>
    <property type="evidence" value="ECO:0007669"/>
    <property type="project" value="InterPro"/>
</dbReference>
<dbReference type="EMBL" id="DRZI01000268">
    <property type="protein sequence ID" value="HHP82248.1"/>
    <property type="molecule type" value="Genomic_DNA"/>
</dbReference>
<proteinExistence type="predicted"/>
<dbReference type="AlphaFoldDB" id="A0A7C5XN67"/>
<dbReference type="InterPro" id="IPR032586">
    <property type="entry name" value="UxaE"/>
</dbReference>
<organism evidence="1">
    <name type="scientific">Ignisphaera aggregans</name>
    <dbReference type="NCBI Taxonomy" id="334771"/>
    <lineage>
        <taxon>Archaea</taxon>
        <taxon>Thermoproteota</taxon>
        <taxon>Thermoprotei</taxon>
        <taxon>Desulfurococcales</taxon>
        <taxon>Desulfurococcaceae</taxon>
        <taxon>Ignisphaera</taxon>
    </lineage>
</organism>
<accession>A0A7C5XN67</accession>
<name>A0A7C5XN67_9CREN</name>
<comment type="caution">
    <text evidence="1">The sequence shown here is derived from an EMBL/GenBank/DDBJ whole genome shotgun (WGS) entry which is preliminary data.</text>
</comment>
<protein>
    <submittedName>
        <fullName evidence="1">Uncharacterized protein</fullName>
    </submittedName>
</protein>